<comment type="subcellular location">
    <subcellularLocation>
        <location evidence="1">Peroxisome</location>
    </subcellularLocation>
</comment>
<dbReference type="Gene3D" id="3.40.50.12780">
    <property type="entry name" value="N-terminal domain of ligase-like"/>
    <property type="match status" value="1"/>
</dbReference>
<feature type="domain" description="AMP-dependent synthetase/ligase" evidence="5">
    <location>
        <begin position="145"/>
        <end position="364"/>
    </location>
</feature>
<keyword evidence="3" id="KW-0436">Ligase</keyword>
<evidence type="ECO:0000256" key="2">
    <source>
        <dbReference type="ARBA" id="ARBA00006432"/>
    </source>
</evidence>
<evidence type="ECO:0000259" key="5">
    <source>
        <dbReference type="Pfam" id="PF00501"/>
    </source>
</evidence>
<dbReference type="Pfam" id="PF13193">
    <property type="entry name" value="AMP-binding_C"/>
    <property type="match status" value="1"/>
</dbReference>
<dbReference type="GO" id="GO:0016405">
    <property type="term" value="F:CoA-ligase activity"/>
    <property type="evidence" value="ECO:0007669"/>
    <property type="project" value="TreeGrafter"/>
</dbReference>
<evidence type="ECO:0000256" key="4">
    <source>
        <dbReference type="ARBA" id="ARBA00023140"/>
    </source>
</evidence>
<sequence length="509" mass="57558">MGNKIQRIDNVLHGTRVDIPINTKGLGRTIFEKMKQYRDKILQIDPETGEHQTYENVNKKCIRLALALKSRGIQTGDIIVICLENSMESLVLTYAILFDRANQEFLIKNSLAQLEITPKIIVTGTHRTFGTLIEYLKPHPEEQTFVPNCVGNLQTTAIIFCSSGTTGLPKALSFSHDAILRSCIAMSLNVVDSTTCLHYTSVHHVIAFLWTAVGIFLGGKRIIGGTFSTAKFLKYVEEYKVTFSALTLSYAIQFNEENTRNAKTKTLVEMRICASIAAPEQMRILFRCFPKTKIYTLYGQTESGTISMFSKFSDSLAKVKLTSCGVPCINSKIKITDVQTGYTLPAYEKGEIRVINDITFSEYYNESSQNCFDNDGFLKTGDIGYYDEDNCLYFCGRLQESFRYCQWCIVPACIEAVIYKHPAVLEAIVIGMPHELDHYHPLALVVLRDDCITSEEELMDFVNARVPERDKLRAGVKIVKEIPKTCTGKIPRQIIRQMLLTGTFKRFYN</sequence>
<evidence type="ECO:0000313" key="7">
    <source>
        <dbReference type="EMBL" id="KAK9719120.1"/>
    </source>
</evidence>
<evidence type="ECO:0000256" key="1">
    <source>
        <dbReference type="ARBA" id="ARBA00004275"/>
    </source>
</evidence>
<dbReference type="AlphaFoldDB" id="A0AAW1KHE7"/>
<accession>A0AAW1KHE7</accession>
<organism evidence="7 8">
    <name type="scientific">Popillia japonica</name>
    <name type="common">Japanese beetle</name>
    <dbReference type="NCBI Taxonomy" id="7064"/>
    <lineage>
        <taxon>Eukaryota</taxon>
        <taxon>Metazoa</taxon>
        <taxon>Ecdysozoa</taxon>
        <taxon>Arthropoda</taxon>
        <taxon>Hexapoda</taxon>
        <taxon>Insecta</taxon>
        <taxon>Pterygota</taxon>
        <taxon>Neoptera</taxon>
        <taxon>Endopterygota</taxon>
        <taxon>Coleoptera</taxon>
        <taxon>Polyphaga</taxon>
        <taxon>Scarabaeiformia</taxon>
        <taxon>Scarabaeidae</taxon>
        <taxon>Rutelinae</taxon>
        <taxon>Popillia</taxon>
    </lineage>
</organism>
<dbReference type="Gene3D" id="3.30.300.30">
    <property type="match status" value="1"/>
</dbReference>
<keyword evidence="4" id="KW-0576">Peroxisome</keyword>
<comment type="caution">
    <text evidence="7">The sequence shown here is derived from an EMBL/GenBank/DDBJ whole genome shotgun (WGS) entry which is preliminary data.</text>
</comment>
<reference evidence="7 8" key="1">
    <citation type="journal article" date="2024" name="BMC Genomics">
        <title>De novo assembly and annotation of Popillia japonica's genome with initial clues to its potential as an invasive pest.</title>
        <authorList>
            <person name="Cucini C."/>
            <person name="Boschi S."/>
            <person name="Funari R."/>
            <person name="Cardaioli E."/>
            <person name="Iannotti N."/>
            <person name="Marturano G."/>
            <person name="Paoli F."/>
            <person name="Bruttini M."/>
            <person name="Carapelli A."/>
            <person name="Frati F."/>
            <person name="Nardi F."/>
        </authorList>
    </citation>
    <scope>NUCLEOTIDE SEQUENCE [LARGE SCALE GENOMIC DNA]</scope>
    <source>
        <strain evidence="7">DMR45628</strain>
    </source>
</reference>
<dbReference type="Pfam" id="PF00501">
    <property type="entry name" value="AMP-binding"/>
    <property type="match status" value="2"/>
</dbReference>
<dbReference type="PANTHER" id="PTHR24096">
    <property type="entry name" value="LONG-CHAIN-FATTY-ACID--COA LIGASE"/>
    <property type="match status" value="1"/>
</dbReference>
<dbReference type="EMBL" id="JASPKY010000222">
    <property type="protein sequence ID" value="KAK9719120.1"/>
    <property type="molecule type" value="Genomic_DNA"/>
</dbReference>
<dbReference type="InterPro" id="IPR025110">
    <property type="entry name" value="AMP-bd_C"/>
</dbReference>
<dbReference type="PANTHER" id="PTHR24096:SF149">
    <property type="entry name" value="AMP-BINDING DOMAIN-CONTAINING PROTEIN-RELATED"/>
    <property type="match status" value="1"/>
</dbReference>
<name>A0AAW1KHE7_POPJA</name>
<gene>
    <name evidence="7" type="ORF">QE152_g22831</name>
</gene>
<feature type="domain" description="AMP-dependent synthetase/ligase" evidence="5">
    <location>
        <begin position="32"/>
        <end position="97"/>
    </location>
</feature>
<dbReference type="Proteomes" id="UP001458880">
    <property type="component" value="Unassembled WGS sequence"/>
</dbReference>
<dbReference type="InterPro" id="IPR045851">
    <property type="entry name" value="AMP-bd_C_sf"/>
</dbReference>
<evidence type="ECO:0000313" key="8">
    <source>
        <dbReference type="Proteomes" id="UP001458880"/>
    </source>
</evidence>
<dbReference type="GO" id="GO:0005777">
    <property type="term" value="C:peroxisome"/>
    <property type="evidence" value="ECO:0007669"/>
    <property type="project" value="UniProtKB-SubCell"/>
</dbReference>
<dbReference type="SUPFAM" id="SSF56801">
    <property type="entry name" value="Acetyl-CoA synthetase-like"/>
    <property type="match status" value="1"/>
</dbReference>
<protein>
    <submittedName>
        <fullName evidence="7">AMP-binding enzyme</fullName>
    </submittedName>
</protein>
<evidence type="ECO:0000256" key="3">
    <source>
        <dbReference type="ARBA" id="ARBA00022598"/>
    </source>
</evidence>
<evidence type="ECO:0000259" key="6">
    <source>
        <dbReference type="Pfam" id="PF13193"/>
    </source>
</evidence>
<proteinExistence type="inferred from homology"/>
<keyword evidence="8" id="KW-1185">Reference proteome</keyword>
<feature type="domain" description="AMP-binding enzyme C-terminal" evidence="6">
    <location>
        <begin position="414"/>
        <end position="489"/>
    </location>
</feature>
<dbReference type="InterPro" id="IPR042099">
    <property type="entry name" value="ANL_N_sf"/>
</dbReference>
<dbReference type="PROSITE" id="PS00455">
    <property type="entry name" value="AMP_BINDING"/>
    <property type="match status" value="1"/>
</dbReference>
<dbReference type="InterPro" id="IPR020845">
    <property type="entry name" value="AMP-binding_CS"/>
</dbReference>
<dbReference type="InterPro" id="IPR000873">
    <property type="entry name" value="AMP-dep_synth/lig_dom"/>
</dbReference>
<comment type="similarity">
    <text evidence="2">Belongs to the ATP-dependent AMP-binding enzyme family.</text>
</comment>